<dbReference type="AlphaFoldDB" id="A0A9X2XEB3"/>
<name>A0A9X2XEB3_9PSED</name>
<dbReference type="Pfam" id="PF09722">
    <property type="entry name" value="Xre_MbcA_ParS_C"/>
    <property type="match status" value="1"/>
</dbReference>
<accession>A0A9X2XEB3</accession>
<gene>
    <name evidence="2" type="ORF">OC940_03970</name>
</gene>
<reference evidence="2" key="2">
    <citation type="journal article" date="2023" name="mSystems">
        <title>Charting the Lipopeptidome of Nonpathogenic Pseudomonas.</title>
        <authorList>
            <person name="Cesa-Luna C."/>
            <person name="Geudens N."/>
            <person name="Girard L."/>
            <person name="De Roo V."/>
            <person name="Maklad H.R."/>
            <person name="Martins J.C."/>
            <person name="Hofte M."/>
            <person name="De Mot R."/>
        </authorList>
    </citation>
    <scope>NUCLEOTIDE SEQUENCE</scope>
    <source>
        <strain evidence="2">B1M3-32</strain>
    </source>
</reference>
<dbReference type="RefSeq" id="WP_301621045.1">
    <property type="nucleotide sequence ID" value="NZ_JAOSKY010000002.1"/>
</dbReference>
<evidence type="ECO:0000259" key="1">
    <source>
        <dbReference type="Pfam" id="PF09722"/>
    </source>
</evidence>
<dbReference type="InterPro" id="IPR024467">
    <property type="entry name" value="Xre/MbcA/ParS-like_toxin-bd"/>
</dbReference>
<comment type="caution">
    <text evidence="2">The sequence shown here is derived from an EMBL/GenBank/DDBJ whole genome shotgun (WGS) entry which is preliminary data.</text>
</comment>
<evidence type="ECO:0000313" key="2">
    <source>
        <dbReference type="EMBL" id="MCU7246959.1"/>
    </source>
</evidence>
<reference evidence="2" key="1">
    <citation type="submission" date="2022-09" db="EMBL/GenBank/DDBJ databases">
        <authorList>
            <person name="Cesa-Luna C."/>
            <person name="Girard L."/>
            <person name="Lood C."/>
            <person name="Hofte M."/>
            <person name="De Mot R."/>
        </authorList>
    </citation>
    <scope>NUCLEOTIDE SEQUENCE</scope>
    <source>
        <strain evidence="2">B1M3-32</strain>
    </source>
</reference>
<sequence>MPPAKAPRLSGLNRVEGKPVEVLLHGRQWDEDPMYIVHYTQQGFDLRDVANMISTSELYRENELVQLITGKSVPTVRRLLKDVKPTRLSRQQSMIAFQYAQALELAVHVLHDQERAEAWLNKATKWLNGYRPVELIENPLGYKMVDEYLNRIKYGVYQ</sequence>
<protein>
    <submittedName>
        <fullName evidence="2">DUF2384 domain-containing protein</fullName>
    </submittedName>
</protein>
<dbReference type="Proteomes" id="UP001139955">
    <property type="component" value="Unassembled WGS sequence"/>
</dbReference>
<evidence type="ECO:0000313" key="3">
    <source>
        <dbReference type="Proteomes" id="UP001139955"/>
    </source>
</evidence>
<feature type="domain" description="Antitoxin Xre/MbcA/ParS-like toxin-binding" evidence="1">
    <location>
        <begin position="106"/>
        <end position="155"/>
    </location>
</feature>
<organism evidence="2 3">
    <name type="scientific">Pseudomonas koreensis</name>
    <dbReference type="NCBI Taxonomy" id="198620"/>
    <lineage>
        <taxon>Bacteria</taxon>
        <taxon>Pseudomonadati</taxon>
        <taxon>Pseudomonadota</taxon>
        <taxon>Gammaproteobacteria</taxon>
        <taxon>Pseudomonadales</taxon>
        <taxon>Pseudomonadaceae</taxon>
        <taxon>Pseudomonas</taxon>
    </lineage>
</organism>
<keyword evidence="3" id="KW-1185">Reference proteome</keyword>
<dbReference type="EMBL" id="JAOSKY010000002">
    <property type="protein sequence ID" value="MCU7246959.1"/>
    <property type="molecule type" value="Genomic_DNA"/>
</dbReference>
<proteinExistence type="predicted"/>